<keyword evidence="3" id="KW-1185">Reference proteome</keyword>
<dbReference type="AlphaFoldDB" id="A0AA35YJA5"/>
<accession>A0AA35YJA5</accession>
<dbReference type="Pfam" id="PF24758">
    <property type="entry name" value="LRR_At5g56370"/>
    <property type="match status" value="1"/>
</dbReference>
<dbReference type="PANTHER" id="PTHR34223">
    <property type="entry name" value="OS11G0201299 PROTEIN"/>
    <property type="match status" value="1"/>
</dbReference>
<dbReference type="InterPro" id="IPR036047">
    <property type="entry name" value="F-box-like_dom_sf"/>
</dbReference>
<dbReference type="Gene3D" id="1.20.1280.50">
    <property type="match status" value="1"/>
</dbReference>
<dbReference type="SMART" id="SM00256">
    <property type="entry name" value="FBOX"/>
    <property type="match status" value="1"/>
</dbReference>
<reference evidence="2" key="1">
    <citation type="submission" date="2023-04" db="EMBL/GenBank/DDBJ databases">
        <authorList>
            <person name="Vijverberg K."/>
            <person name="Xiong W."/>
            <person name="Schranz E."/>
        </authorList>
    </citation>
    <scope>NUCLEOTIDE SEQUENCE</scope>
</reference>
<dbReference type="InterPro" id="IPR055411">
    <property type="entry name" value="LRR_FXL15/At3g58940/PEG3-like"/>
</dbReference>
<protein>
    <recommendedName>
        <fullName evidence="1">F-box domain-containing protein</fullName>
    </recommendedName>
</protein>
<dbReference type="InterPro" id="IPR001810">
    <property type="entry name" value="F-box_dom"/>
</dbReference>
<proteinExistence type="predicted"/>
<evidence type="ECO:0000313" key="2">
    <source>
        <dbReference type="EMBL" id="CAI9275046.1"/>
    </source>
</evidence>
<evidence type="ECO:0000313" key="3">
    <source>
        <dbReference type="Proteomes" id="UP001177003"/>
    </source>
</evidence>
<dbReference type="PANTHER" id="PTHR34223:SF101">
    <property type="entry name" value="F-BOX DOMAIN-CONTAINING PROTEIN"/>
    <property type="match status" value="1"/>
</dbReference>
<gene>
    <name evidence="2" type="ORF">LSALG_LOCUS15090</name>
</gene>
<dbReference type="CDD" id="cd22160">
    <property type="entry name" value="F-box_AtFBL13-like"/>
    <property type="match status" value="1"/>
</dbReference>
<dbReference type="Proteomes" id="UP001177003">
    <property type="component" value="Chromosome 3"/>
</dbReference>
<name>A0AA35YJA5_LACSI</name>
<dbReference type="InterPro" id="IPR053781">
    <property type="entry name" value="F-box_AtFBL13-like"/>
</dbReference>
<dbReference type="Pfam" id="PF00646">
    <property type="entry name" value="F-box"/>
    <property type="match status" value="1"/>
</dbReference>
<dbReference type="SUPFAM" id="SSF52047">
    <property type="entry name" value="RNI-like"/>
    <property type="match status" value="1"/>
</dbReference>
<dbReference type="EMBL" id="OX465079">
    <property type="protein sequence ID" value="CAI9275046.1"/>
    <property type="molecule type" value="Genomic_DNA"/>
</dbReference>
<dbReference type="InterPro" id="IPR053197">
    <property type="entry name" value="F-box_SCFL_complex_component"/>
</dbReference>
<dbReference type="SUPFAM" id="SSF81383">
    <property type="entry name" value="F-box domain"/>
    <property type="match status" value="1"/>
</dbReference>
<evidence type="ECO:0000259" key="1">
    <source>
        <dbReference type="SMART" id="SM00256"/>
    </source>
</evidence>
<organism evidence="2 3">
    <name type="scientific">Lactuca saligna</name>
    <name type="common">Willowleaf lettuce</name>
    <dbReference type="NCBI Taxonomy" id="75948"/>
    <lineage>
        <taxon>Eukaryota</taxon>
        <taxon>Viridiplantae</taxon>
        <taxon>Streptophyta</taxon>
        <taxon>Embryophyta</taxon>
        <taxon>Tracheophyta</taxon>
        <taxon>Spermatophyta</taxon>
        <taxon>Magnoliopsida</taxon>
        <taxon>eudicotyledons</taxon>
        <taxon>Gunneridae</taxon>
        <taxon>Pentapetalae</taxon>
        <taxon>asterids</taxon>
        <taxon>campanulids</taxon>
        <taxon>Asterales</taxon>
        <taxon>Asteraceae</taxon>
        <taxon>Cichorioideae</taxon>
        <taxon>Cichorieae</taxon>
        <taxon>Lactucinae</taxon>
        <taxon>Lactuca</taxon>
    </lineage>
</organism>
<feature type="domain" description="F-box" evidence="1">
    <location>
        <begin position="20"/>
        <end position="60"/>
    </location>
</feature>
<sequence>MEFDHNKVRRVVEEDRLSSLPDELIHHIMSYFDMKFAVQTCLLSSRWKLLWTSMPCLNFSSWQFGTLCNFAKFVTHILSHHNHPELVSSINVNFLGGAANHLLLKKIAKYAFSHNVQQLNVVTWPVSNLVNYPPCLLSSQSLKHFTFSTCHVTPTRIILKTPLDFPALTTLHLSGIKLCDDLFSKCVSLKDLTIEQFAVEDDLEVYDIIAPRLCNLRLIYGSGFKLINVIAPQLENLTIIDCSINYLKAPPGLSSLCYTGYPLMRLCKVGFHSLNKATIGLFNYHSIIRYKVGDARKIISMLLKLHSVRYLTLNADIIECLSSFPDLLSHYLSPFSNLICLTIDYKDGYKVKMYTEVINFLLENSPSATFIMKLPKFQNKILTRIMNFSGLLMIMLKHEDDESRKFS</sequence>